<reference evidence="3 4" key="1">
    <citation type="journal article" date="2016" name="Mol. Biol. Evol.">
        <title>Comparative Genomics of Early-Diverging Mushroom-Forming Fungi Provides Insights into the Origins of Lignocellulose Decay Capabilities.</title>
        <authorList>
            <person name="Nagy L.G."/>
            <person name="Riley R."/>
            <person name="Tritt A."/>
            <person name="Adam C."/>
            <person name="Daum C."/>
            <person name="Floudas D."/>
            <person name="Sun H."/>
            <person name="Yadav J.S."/>
            <person name="Pangilinan J."/>
            <person name="Larsson K.H."/>
            <person name="Matsuura K."/>
            <person name="Barry K."/>
            <person name="Labutti K."/>
            <person name="Kuo R."/>
            <person name="Ohm R.A."/>
            <person name="Bhattacharya S.S."/>
            <person name="Shirouzu T."/>
            <person name="Yoshinaga Y."/>
            <person name="Martin F.M."/>
            <person name="Grigoriev I.V."/>
            <person name="Hibbett D.S."/>
        </authorList>
    </citation>
    <scope>NUCLEOTIDE SEQUENCE [LARGE SCALE GENOMIC DNA]</scope>
    <source>
        <strain evidence="3 4">HHB12029</strain>
    </source>
</reference>
<dbReference type="Proteomes" id="UP000077266">
    <property type="component" value="Unassembled WGS sequence"/>
</dbReference>
<feature type="compositionally biased region" description="Basic and acidic residues" evidence="1">
    <location>
        <begin position="56"/>
        <end position="70"/>
    </location>
</feature>
<feature type="non-terminal residue" evidence="3">
    <location>
        <position position="115"/>
    </location>
</feature>
<organism evidence="3 4">
    <name type="scientific">Exidia glandulosa HHB12029</name>
    <dbReference type="NCBI Taxonomy" id="1314781"/>
    <lineage>
        <taxon>Eukaryota</taxon>
        <taxon>Fungi</taxon>
        <taxon>Dikarya</taxon>
        <taxon>Basidiomycota</taxon>
        <taxon>Agaricomycotina</taxon>
        <taxon>Agaricomycetes</taxon>
        <taxon>Auriculariales</taxon>
        <taxon>Exidiaceae</taxon>
        <taxon>Exidia</taxon>
    </lineage>
</organism>
<feature type="transmembrane region" description="Helical" evidence="2">
    <location>
        <begin position="15"/>
        <end position="39"/>
    </location>
</feature>
<protein>
    <submittedName>
        <fullName evidence="3">Uncharacterized protein</fullName>
    </submittedName>
</protein>
<dbReference type="EMBL" id="KV425897">
    <property type="protein sequence ID" value="KZW00925.1"/>
    <property type="molecule type" value="Genomic_DNA"/>
</dbReference>
<keyword evidence="2" id="KW-1133">Transmembrane helix</keyword>
<proteinExistence type="predicted"/>
<evidence type="ECO:0000313" key="4">
    <source>
        <dbReference type="Proteomes" id="UP000077266"/>
    </source>
</evidence>
<keyword evidence="4" id="KW-1185">Reference proteome</keyword>
<accession>A0A165NLU1</accession>
<gene>
    <name evidence="3" type="ORF">EXIGLDRAFT_720002</name>
</gene>
<keyword evidence="2" id="KW-0812">Transmembrane</keyword>
<sequence>MAGSWVSFKLDSLGLHVLSAPCSSLSGGAAGLPALLWAFDGCIRRRILIGVPDLRRETSGLGPRHPDSPHRRSKSILLSQHMTGPNTAGSYRFRLPHHRPYPVHPSLRGTLNLAN</sequence>
<keyword evidence="2" id="KW-0472">Membrane</keyword>
<dbReference type="InParanoid" id="A0A165NLU1"/>
<evidence type="ECO:0000256" key="2">
    <source>
        <dbReference type="SAM" id="Phobius"/>
    </source>
</evidence>
<feature type="compositionally biased region" description="Polar residues" evidence="1">
    <location>
        <begin position="76"/>
        <end position="89"/>
    </location>
</feature>
<evidence type="ECO:0000256" key="1">
    <source>
        <dbReference type="SAM" id="MobiDB-lite"/>
    </source>
</evidence>
<evidence type="ECO:0000313" key="3">
    <source>
        <dbReference type="EMBL" id="KZW00925.1"/>
    </source>
</evidence>
<dbReference type="AlphaFoldDB" id="A0A165NLU1"/>
<name>A0A165NLU1_EXIGL</name>
<feature type="region of interest" description="Disordered" evidence="1">
    <location>
        <begin position="56"/>
        <end position="90"/>
    </location>
</feature>